<dbReference type="AlphaFoldDB" id="A0A9P0QV73"/>
<evidence type="ECO:0000313" key="4">
    <source>
        <dbReference type="EMBL" id="CAH2355435.1"/>
    </source>
</evidence>
<evidence type="ECO:0000256" key="1">
    <source>
        <dbReference type="ARBA" id="ARBA00022786"/>
    </source>
</evidence>
<dbReference type="Proteomes" id="UP000837801">
    <property type="component" value="Unassembled WGS sequence"/>
</dbReference>
<keyword evidence="3" id="KW-0072">Autophagy</keyword>
<proteinExistence type="predicted"/>
<evidence type="ECO:0000256" key="2">
    <source>
        <dbReference type="ARBA" id="ARBA00022927"/>
    </source>
</evidence>
<evidence type="ECO:0000256" key="3">
    <source>
        <dbReference type="ARBA" id="ARBA00023006"/>
    </source>
</evidence>
<dbReference type="GO" id="GO:0006914">
    <property type="term" value="P:autophagy"/>
    <property type="evidence" value="ECO:0007669"/>
    <property type="project" value="UniProtKB-KW"/>
</dbReference>
<reference evidence="4" key="1">
    <citation type="submission" date="2022-03" db="EMBL/GenBank/DDBJ databases">
        <authorList>
            <person name="Legras J.-L."/>
            <person name="Devillers H."/>
            <person name="Grondin C."/>
        </authorList>
    </citation>
    <scope>NUCLEOTIDE SEQUENCE</scope>
    <source>
        <strain evidence="4">CLIB 1423</strain>
    </source>
</reference>
<keyword evidence="2" id="KW-0813">Transport</keyword>
<keyword evidence="5" id="KW-1185">Reference proteome</keyword>
<gene>
    <name evidence="4" type="ORF">CLIB1423_26S00738</name>
</gene>
<comment type="caution">
    <text evidence="4">The sequence shown here is derived from an EMBL/GenBank/DDBJ whole genome shotgun (WGS) entry which is preliminary data.</text>
</comment>
<keyword evidence="2" id="KW-0653">Protein transport</keyword>
<name>A0A9P0QV73_9ASCO</name>
<dbReference type="OrthoDB" id="5949865at2759"/>
<dbReference type="GO" id="GO:0019787">
    <property type="term" value="F:ubiquitin-like protein transferase activity"/>
    <property type="evidence" value="ECO:0007669"/>
    <property type="project" value="InterPro"/>
</dbReference>
<dbReference type="InterPro" id="IPR007135">
    <property type="entry name" value="Atg3/Atg10"/>
</dbReference>
<sequence length="173" mass="19689">MALSITQFNESLPEFNELLKDNLCGYVKGSCRRTHSNPVLGDELHIYGTIYIQDTLVVNFTIRYDKFHNVPVLYFNVFEGLQDPIPIQDFDKLSRKYVSVISEDAAGATSLEMNPVNNLVSFFVHPCETNATLSEWDGLDAAEKNSGIRYLIVWFNLYGLSRIFPAAKFRPVK</sequence>
<evidence type="ECO:0000313" key="5">
    <source>
        <dbReference type="Proteomes" id="UP000837801"/>
    </source>
</evidence>
<protein>
    <submittedName>
        <fullName evidence="4">Ubiquitin-like-conjugating enzyme Atg10p</fullName>
    </submittedName>
</protein>
<dbReference type="Gene3D" id="3.30.1460.50">
    <property type="match status" value="1"/>
</dbReference>
<keyword evidence="1" id="KW-0833">Ubl conjugation pathway</keyword>
<dbReference type="Pfam" id="PF03987">
    <property type="entry name" value="Autophagy_act_C"/>
    <property type="match status" value="1"/>
</dbReference>
<accession>A0A9P0QV73</accession>
<dbReference type="GO" id="GO:0015031">
    <property type="term" value="P:protein transport"/>
    <property type="evidence" value="ECO:0007669"/>
    <property type="project" value="UniProtKB-KW"/>
</dbReference>
<dbReference type="EMBL" id="CAKXYY010000026">
    <property type="protein sequence ID" value="CAH2355435.1"/>
    <property type="molecule type" value="Genomic_DNA"/>
</dbReference>
<organism evidence="4 5">
    <name type="scientific">[Candida] railenensis</name>
    <dbReference type="NCBI Taxonomy" id="45579"/>
    <lineage>
        <taxon>Eukaryota</taxon>
        <taxon>Fungi</taxon>
        <taxon>Dikarya</taxon>
        <taxon>Ascomycota</taxon>
        <taxon>Saccharomycotina</taxon>
        <taxon>Pichiomycetes</taxon>
        <taxon>Debaryomycetaceae</taxon>
        <taxon>Kurtzmaniella</taxon>
    </lineage>
</organism>